<proteinExistence type="predicted"/>
<organism evidence="2 3">
    <name type="scientific">Micromonospora zhanjiangensis</name>
    <dbReference type="NCBI Taxonomy" id="1522057"/>
    <lineage>
        <taxon>Bacteria</taxon>
        <taxon>Bacillati</taxon>
        <taxon>Actinomycetota</taxon>
        <taxon>Actinomycetes</taxon>
        <taxon>Micromonosporales</taxon>
        <taxon>Micromonosporaceae</taxon>
        <taxon>Micromonospora</taxon>
    </lineage>
</organism>
<evidence type="ECO:0000313" key="2">
    <source>
        <dbReference type="EMBL" id="MFC4107803.1"/>
    </source>
</evidence>
<gene>
    <name evidence="2" type="ORF">ACFOX0_17960</name>
</gene>
<sequence>MSRRTIATVKRPAAHRYTEDQAVPGRCTCGLPQVNGVHEVPDAGQEQAEHRRRAGDDA</sequence>
<name>A0ABV8KP86_9ACTN</name>
<reference evidence="3" key="1">
    <citation type="journal article" date="2019" name="Int. J. Syst. Evol. Microbiol.">
        <title>The Global Catalogue of Microorganisms (GCM) 10K type strain sequencing project: providing services to taxonomists for standard genome sequencing and annotation.</title>
        <authorList>
            <consortium name="The Broad Institute Genomics Platform"/>
            <consortium name="The Broad Institute Genome Sequencing Center for Infectious Disease"/>
            <person name="Wu L."/>
            <person name="Ma J."/>
        </authorList>
    </citation>
    <scope>NUCLEOTIDE SEQUENCE [LARGE SCALE GENOMIC DNA]</scope>
    <source>
        <strain evidence="3">2902at01</strain>
    </source>
</reference>
<feature type="region of interest" description="Disordered" evidence="1">
    <location>
        <begin position="38"/>
        <end position="58"/>
    </location>
</feature>
<evidence type="ECO:0000313" key="3">
    <source>
        <dbReference type="Proteomes" id="UP001595868"/>
    </source>
</evidence>
<keyword evidence="3" id="KW-1185">Reference proteome</keyword>
<dbReference type="Proteomes" id="UP001595868">
    <property type="component" value="Unassembled WGS sequence"/>
</dbReference>
<evidence type="ECO:0000256" key="1">
    <source>
        <dbReference type="SAM" id="MobiDB-lite"/>
    </source>
</evidence>
<dbReference type="RefSeq" id="WP_377547197.1">
    <property type="nucleotide sequence ID" value="NZ_JBHSBN010000011.1"/>
</dbReference>
<protein>
    <submittedName>
        <fullName evidence="2">Uncharacterized protein</fullName>
    </submittedName>
</protein>
<accession>A0ABV8KP86</accession>
<comment type="caution">
    <text evidence="2">The sequence shown here is derived from an EMBL/GenBank/DDBJ whole genome shotgun (WGS) entry which is preliminary data.</text>
</comment>
<dbReference type="EMBL" id="JBHSBN010000011">
    <property type="protein sequence ID" value="MFC4107803.1"/>
    <property type="molecule type" value="Genomic_DNA"/>
</dbReference>